<proteinExistence type="predicted"/>
<organism evidence="1 2">
    <name type="scientific">Mangrovivirga halotolerans</name>
    <dbReference type="NCBI Taxonomy" id="2993936"/>
    <lineage>
        <taxon>Bacteria</taxon>
        <taxon>Pseudomonadati</taxon>
        <taxon>Bacteroidota</taxon>
        <taxon>Cytophagia</taxon>
        <taxon>Cytophagales</taxon>
        <taxon>Mangrovivirgaceae</taxon>
        <taxon>Mangrovivirga</taxon>
    </lineage>
</organism>
<keyword evidence="2" id="KW-1185">Reference proteome</keyword>
<name>A0ABT3RR18_9BACT</name>
<dbReference type="Gene3D" id="2.130.10.10">
    <property type="entry name" value="YVTN repeat-like/Quinoprotein amine dehydrogenase"/>
    <property type="match status" value="1"/>
</dbReference>
<dbReference type="SUPFAM" id="SSF110296">
    <property type="entry name" value="Oligoxyloglucan reducing end-specific cellobiohydrolase"/>
    <property type="match status" value="1"/>
</dbReference>
<dbReference type="PANTHER" id="PTHR47199">
    <property type="entry name" value="PHOTOSYSTEM II STABILITY/ASSEMBLY FACTOR HCF136, CHLOROPLASTIC"/>
    <property type="match status" value="1"/>
</dbReference>
<comment type="caution">
    <text evidence="1">The sequence shown here is derived from an EMBL/GenBank/DDBJ whole genome shotgun (WGS) entry which is preliminary data.</text>
</comment>
<dbReference type="CDD" id="cd15482">
    <property type="entry name" value="Sialidase_non-viral"/>
    <property type="match status" value="1"/>
</dbReference>
<dbReference type="RefSeq" id="WP_266056542.1">
    <property type="nucleotide sequence ID" value="NZ_JAPFQN010000005.1"/>
</dbReference>
<accession>A0ABT3RR18</accession>
<dbReference type="PANTHER" id="PTHR47199:SF2">
    <property type="entry name" value="PHOTOSYSTEM II STABILITY_ASSEMBLY FACTOR HCF136, CHLOROPLASTIC"/>
    <property type="match status" value="1"/>
</dbReference>
<reference evidence="1 2" key="1">
    <citation type="submission" date="2022-11" db="EMBL/GenBank/DDBJ databases">
        <title>The characterization of three novel Bacteroidetes species and genomic analysis of their roles in tidal elemental geochemical cycles.</title>
        <authorList>
            <person name="Ma K."/>
        </authorList>
    </citation>
    <scope>NUCLEOTIDE SEQUENCE [LARGE SCALE GENOMIC DNA]</scope>
    <source>
        <strain evidence="1 2">M17</strain>
    </source>
</reference>
<dbReference type="Proteomes" id="UP001209885">
    <property type="component" value="Unassembled WGS sequence"/>
</dbReference>
<evidence type="ECO:0000313" key="2">
    <source>
        <dbReference type="Proteomes" id="UP001209885"/>
    </source>
</evidence>
<sequence length="349" mass="38398">MIGVNFLYAQPERKIELPIDWNYLATPFTDASIRGIDVSEKGVLWVSGTDNLVAKYDSVSAKWDIYRPGADINKYDFRDIEIIGEDKIIVMAAGENTSSAIFRSEDGGQTWIKVFDNPDKDGFFDAIDFYDSNKGILVGDPINGRFAVALTHDGGKTWAPLPFENRPATQKGEYQFAASGTQLRAYEEGKTIIVSGGMFARAFISEDYGVTWESYPTPALQGLESSGLFSVARLNNGSFIAVGGDYTQPFYSENNVILSQDGKSWKVVPHRRFPGYLSAIQNLDEYLIAVGAVNSYISLTNNISFKLFSNDGFHCLAKGDDRIYAAGSDGLVAFITLKQVKNAVQGAKK</sequence>
<dbReference type="EMBL" id="JAPFQN010000005">
    <property type="protein sequence ID" value="MCX2744076.1"/>
    <property type="molecule type" value="Genomic_DNA"/>
</dbReference>
<gene>
    <name evidence="1" type="ORF">OO013_09380</name>
</gene>
<evidence type="ECO:0008006" key="3">
    <source>
        <dbReference type="Google" id="ProtNLM"/>
    </source>
</evidence>
<protein>
    <recommendedName>
        <fullName evidence="3">Photosynthesis system II assembly factor Ycf48/Hcf136-like domain-containing protein</fullName>
    </recommendedName>
</protein>
<evidence type="ECO:0000313" key="1">
    <source>
        <dbReference type="EMBL" id="MCX2744076.1"/>
    </source>
</evidence>
<dbReference type="InterPro" id="IPR015943">
    <property type="entry name" value="WD40/YVTN_repeat-like_dom_sf"/>
</dbReference>